<organism evidence="12 13">
    <name type="scientific">Polyplosphaeria fusca</name>
    <dbReference type="NCBI Taxonomy" id="682080"/>
    <lineage>
        <taxon>Eukaryota</taxon>
        <taxon>Fungi</taxon>
        <taxon>Dikarya</taxon>
        <taxon>Ascomycota</taxon>
        <taxon>Pezizomycotina</taxon>
        <taxon>Dothideomycetes</taxon>
        <taxon>Pleosporomycetidae</taxon>
        <taxon>Pleosporales</taxon>
        <taxon>Tetraplosphaeriaceae</taxon>
        <taxon>Polyplosphaeria</taxon>
    </lineage>
</organism>
<feature type="coiled-coil region" evidence="9">
    <location>
        <begin position="716"/>
        <end position="743"/>
    </location>
</feature>
<protein>
    <recommendedName>
        <fullName evidence="2">Anaphase-promoting complex subunit 5</fullName>
    </recommendedName>
    <alternativeName>
        <fullName evidence="7">Cyclosome subunit 5</fullName>
    </alternativeName>
</protein>
<evidence type="ECO:0000256" key="7">
    <source>
        <dbReference type="ARBA" id="ARBA00031069"/>
    </source>
</evidence>
<sequence>MGTFRYLTAHKISILVLVNLYCNSAIPPGSIIPVLSFIISHIIQSPSCHARAADTKHDHDNFTSIQALEDVLQAHSSTMPGRTLLDVFLKHLWEINSFDALNNLFTNANDLFMTPRDDDDDEDKVSVDRTYLLKTSPLGAFVRRARLEFMRLQFDDALKLWDTFIEYRAPTAQWTKRLAGLASSGADVNAADMAVQPGDTLFEVAYPDFPRERNMQVTLFSVDDVERLMDFQLEQMQRLGSRVPSDMREKLRFMISPHGTALKQSHLVKFFDAWRAGDYTTAFDNLHRYYDYAMQTREKHHYQYALLHMAILHADFGCFGEAIAAINETISTARENQDLTCLNFSLSWLNHMSKAYPKQMKGAGYMGMLGSERDGLTFLKTKAKESKMHNLLSATLLNEATLCLAAGDSIPRAFEYMYQASHLNIRENVGNHGGQLLLQSTIYSRLGLTELSSAYCDLLLHCYGQICPIEERIRATCRTAFGAAENGRYDQGLQLIESTDFLEQHSLKSRQFLFLSVGIIKLKRATHLNDWVACETLLRTLEPDCTADTELCFMLSKTRILYMIARGDFEESFCVLDSLSLVLKEDGADISQRIAVLTLKAYLYLEAGQRERGFSVALRAASLAFKARLMPNLWSAVGQLGAILNSLGEFDAALRLLHAILPQSLEHVDQAQGAILYSHVGDSYIGLAGQTNNPDTGGTRLRATRINQAEMHIDRAREYFKRVEDVEGECEQLMKKAVLAKLRGDERLAEEWAQNHNRVWEEGRTRIAMGAQ</sequence>
<dbReference type="EMBL" id="ML996139">
    <property type="protein sequence ID" value="KAF2735130.1"/>
    <property type="molecule type" value="Genomic_DNA"/>
</dbReference>
<accession>A0A9P4R146</accession>
<keyword evidence="5" id="KW-0833">Ubl conjugation pathway</keyword>
<reference evidence="12" key="1">
    <citation type="journal article" date="2020" name="Stud. Mycol.">
        <title>101 Dothideomycetes genomes: a test case for predicting lifestyles and emergence of pathogens.</title>
        <authorList>
            <person name="Haridas S."/>
            <person name="Albert R."/>
            <person name="Binder M."/>
            <person name="Bloem J."/>
            <person name="Labutti K."/>
            <person name="Salamov A."/>
            <person name="Andreopoulos B."/>
            <person name="Baker S."/>
            <person name="Barry K."/>
            <person name="Bills G."/>
            <person name="Bluhm B."/>
            <person name="Cannon C."/>
            <person name="Castanera R."/>
            <person name="Culley D."/>
            <person name="Daum C."/>
            <person name="Ezra D."/>
            <person name="Gonzalez J."/>
            <person name="Henrissat B."/>
            <person name="Kuo A."/>
            <person name="Liang C."/>
            <person name="Lipzen A."/>
            <person name="Lutzoni F."/>
            <person name="Magnuson J."/>
            <person name="Mondo S."/>
            <person name="Nolan M."/>
            <person name="Ohm R."/>
            <person name="Pangilinan J."/>
            <person name="Park H.-J."/>
            <person name="Ramirez L."/>
            <person name="Alfaro M."/>
            <person name="Sun H."/>
            <person name="Tritt A."/>
            <person name="Yoshinaga Y."/>
            <person name="Zwiers L.-H."/>
            <person name="Turgeon B."/>
            <person name="Goodwin S."/>
            <person name="Spatafora J."/>
            <person name="Crous P."/>
            <person name="Grigoriev I."/>
        </authorList>
    </citation>
    <scope>NUCLEOTIDE SEQUENCE</scope>
    <source>
        <strain evidence="12">CBS 125425</strain>
    </source>
</reference>
<dbReference type="PANTHER" id="PTHR12830:SF9">
    <property type="entry name" value="ANAPHASE-PROMOTING COMPLEX SUBUNIT 5"/>
    <property type="match status" value="1"/>
</dbReference>
<evidence type="ECO:0000256" key="1">
    <source>
        <dbReference type="ARBA" id="ARBA00007450"/>
    </source>
</evidence>
<evidence type="ECO:0000313" key="12">
    <source>
        <dbReference type="EMBL" id="KAF2735130.1"/>
    </source>
</evidence>
<dbReference type="GO" id="GO:0070979">
    <property type="term" value="P:protein K11-linked ubiquitination"/>
    <property type="evidence" value="ECO:0007669"/>
    <property type="project" value="TreeGrafter"/>
</dbReference>
<gene>
    <name evidence="12" type="ORF">EJ04DRAFT_220174</name>
</gene>
<evidence type="ECO:0000259" key="11">
    <source>
        <dbReference type="Pfam" id="PF12862"/>
    </source>
</evidence>
<dbReference type="Proteomes" id="UP000799444">
    <property type="component" value="Unassembled WGS sequence"/>
</dbReference>
<dbReference type="Gene3D" id="1.25.40.10">
    <property type="entry name" value="Tetratricopeptide repeat domain"/>
    <property type="match status" value="1"/>
</dbReference>
<dbReference type="InterPro" id="IPR011990">
    <property type="entry name" value="TPR-like_helical_dom_sf"/>
</dbReference>
<comment type="caution">
    <text evidence="12">The sequence shown here is derived from an EMBL/GenBank/DDBJ whole genome shotgun (WGS) entry which is preliminary data.</text>
</comment>
<keyword evidence="13" id="KW-1185">Reference proteome</keyword>
<comment type="similarity">
    <text evidence="1">Belongs to the APC5 family.</text>
</comment>
<evidence type="ECO:0000256" key="8">
    <source>
        <dbReference type="ARBA" id="ARBA00045696"/>
    </source>
</evidence>
<dbReference type="InterPro" id="IPR037679">
    <property type="entry name" value="Apc5"/>
</dbReference>
<keyword evidence="10" id="KW-0472">Membrane</keyword>
<keyword evidence="3" id="KW-0132">Cell division</keyword>
<dbReference type="Pfam" id="PF12862">
    <property type="entry name" value="ANAPC5"/>
    <property type="match status" value="1"/>
</dbReference>
<evidence type="ECO:0000256" key="6">
    <source>
        <dbReference type="ARBA" id="ARBA00023306"/>
    </source>
</evidence>
<feature type="domain" description="Anaphase-promoting complex subunit 5" evidence="11">
    <location>
        <begin position="266"/>
        <end position="355"/>
    </location>
</feature>
<keyword evidence="10" id="KW-1133">Transmembrane helix</keyword>
<evidence type="ECO:0000256" key="10">
    <source>
        <dbReference type="SAM" id="Phobius"/>
    </source>
</evidence>
<dbReference type="InterPro" id="IPR026000">
    <property type="entry name" value="Apc5_dom"/>
</dbReference>
<keyword evidence="4" id="KW-0498">Mitosis</keyword>
<comment type="function">
    <text evidence="8">Component of the anaphase promoting complex/cyclosome (APC/C), a cell cycle-regulated E3 ubiquitin ligase that controls progression through mitosis and the G1 phase of the cell cycle. The APC/C complex acts by mediating ubiquitination and subsequent degradation of target proteins: it mainly mediates the formation of 'Lys-11'-linked polyubiquitin chains and, to a lower extent, the formation of 'Lys-48'- and 'Lys-63'-linked polyubiquitin chains. The APC/C complex catalyzes assembly of branched 'Lys-11'-/'Lys-48'-linked branched ubiquitin chains on target proteins.</text>
</comment>
<keyword evidence="10" id="KW-0812">Transmembrane</keyword>
<dbReference type="GO" id="GO:0031145">
    <property type="term" value="P:anaphase-promoting complex-dependent catabolic process"/>
    <property type="evidence" value="ECO:0007669"/>
    <property type="project" value="TreeGrafter"/>
</dbReference>
<evidence type="ECO:0000256" key="4">
    <source>
        <dbReference type="ARBA" id="ARBA00022776"/>
    </source>
</evidence>
<dbReference type="GO" id="GO:0051301">
    <property type="term" value="P:cell division"/>
    <property type="evidence" value="ECO:0007669"/>
    <property type="project" value="UniProtKB-KW"/>
</dbReference>
<evidence type="ECO:0000313" key="13">
    <source>
        <dbReference type="Proteomes" id="UP000799444"/>
    </source>
</evidence>
<keyword evidence="9" id="KW-0175">Coiled coil</keyword>
<dbReference type="OrthoDB" id="2504561at2759"/>
<name>A0A9P4R146_9PLEO</name>
<keyword evidence="6" id="KW-0131">Cell cycle</keyword>
<dbReference type="SUPFAM" id="SSF48452">
    <property type="entry name" value="TPR-like"/>
    <property type="match status" value="1"/>
</dbReference>
<evidence type="ECO:0000256" key="9">
    <source>
        <dbReference type="SAM" id="Coils"/>
    </source>
</evidence>
<evidence type="ECO:0000256" key="2">
    <source>
        <dbReference type="ARBA" id="ARBA00016066"/>
    </source>
</evidence>
<evidence type="ECO:0000256" key="5">
    <source>
        <dbReference type="ARBA" id="ARBA00022786"/>
    </source>
</evidence>
<proteinExistence type="inferred from homology"/>
<dbReference type="AlphaFoldDB" id="A0A9P4R146"/>
<dbReference type="GO" id="GO:0045842">
    <property type="term" value="P:positive regulation of mitotic metaphase/anaphase transition"/>
    <property type="evidence" value="ECO:0007669"/>
    <property type="project" value="TreeGrafter"/>
</dbReference>
<feature type="transmembrane region" description="Helical" evidence="10">
    <location>
        <begin position="12"/>
        <end position="39"/>
    </location>
</feature>
<dbReference type="PANTHER" id="PTHR12830">
    <property type="entry name" value="ANAPHASE-PROMOTING COMPLEX SUBUNIT 5"/>
    <property type="match status" value="1"/>
</dbReference>
<dbReference type="GO" id="GO:0005680">
    <property type="term" value="C:anaphase-promoting complex"/>
    <property type="evidence" value="ECO:0007669"/>
    <property type="project" value="InterPro"/>
</dbReference>
<evidence type="ECO:0000256" key="3">
    <source>
        <dbReference type="ARBA" id="ARBA00022618"/>
    </source>
</evidence>